<dbReference type="InterPro" id="IPR008915">
    <property type="entry name" value="Peptidase_M50"/>
</dbReference>
<evidence type="ECO:0000256" key="3">
    <source>
        <dbReference type="ARBA" id="ARBA00007931"/>
    </source>
</evidence>
<keyword evidence="8" id="KW-0378">Hydrolase</keyword>
<dbReference type="Proteomes" id="UP000189462">
    <property type="component" value="Unassembled WGS sequence"/>
</dbReference>
<evidence type="ECO:0000256" key="7">
    <source>
        <dbReference type="ARBA" id="ARBA00022723"/>
    </source>
</evidence>
<dbReference type="GO" id="GO:0046872">
    <property type="term" value="F:metal ion binding"/>
    <property type="evidence" value="ECO:0007669"/>
    <property type="project" value="UniProtKB-KW"/>
</dbReference>
<evidence type="ECO:0000313" key="16">
    <source>
        <dbReference type="Proteomes" id="UP000189462"/>
    </source>
</evidence>
<keyword evidence="4" id="KW-1003">Cell membrane</keyword>
<comment type="caution">
    <text evidence="15">The sequence shown here is derived from an EMBL/GenBank/DDBJ whole genome shotgun (WGS) entry which is preliminary data.</text>
</comment>
<feature type="transmembrane region" description="Helical" evidence="13">
    <location>
        <begin position="130"/>
        <end position="154"/>
    </location>
</feature>
<comment type="subcellular location">
    <subcellularLocation>
        <location evidence="2">Cell membrane</location>
        <topology evidence="2">Multi-pass membrane protein</topology>
    </subcellularLocation>
</comment>
<keyword evidence="16" id="KW-1185">Reference proteome</keyword>
<dbReference type="InterPro" id="IPR044537">
    <property type="entry name" value="Rip2-like"/>
</dbReference>
<evidence type="ECO:0000256" key="4">
    <source>
        <dbReference type="ARBA" id="ARBA00022475"/>
    </source>
</evidence>
<dbReference type="EMBL" id="MVBK01000033">
    <property type="protein sequence ID" value="OOG25945.1"/>
    <property type="molecule type" value="Genomic_DNA"/>
</dbReference>
<proteinExistence type="inferred from homology"/>
<dbReference type="PANTHER" id="PTHR35864:SF1">
    <property type="entry name" value="ZINC METALLOPROTEASE YWHC-RELATED"/>
    <property type="match status" value="1"/>
</dbReference>
<dbReference type="InterPro" id="IPR052348">
    <property type="entry name" value="Metallopeptidase_M50B"/>
</dbReference>
<keyword evidence="6 13" id="KW-0812">Transmembrane</keyword>
<evidence type="ECO:0000256" key="1">
    <source>
        <dbReference type="ARBA" id="ARBA00001947"/>
    </source>
</evidence>
<feature type="transmembrane region" description="Helical" evidence="13">
    <location>
        <begin position="55"/>
        <end position="78"/>
    </location>
</feature>
<dbReference type="GO" id="GO:0005886">
    <property type="term" value="C:plasma membrane"/>
    <property type="evidence" value="ECO:0007669"/>
    <property type="project" value="UniProtKB-SubCell"/>
</dbReference>
<feature type="transmembrane region" description="Helical" evidence="13">
    <location>
        <begin position="186"/>
        <end position="204"/>
    </location>
</feature>
<name>A0A1V3NLK1_9GAMM</name>
<evidence type="ECO:0000256" key="13">
    <source>
        <dbReference type="SAM" id="Phobius"/>
    </source>
</evidence>
<evidence type="ECO:0000313" key="15">
    <source>
        <dbReference type="EMBL" id="OOG25945.1"/>
    </source>
</evidence>
<keyword evidence="10 13" id="KW-1133">Transmembrane helix</keyword>
<keyword evidence="11" id="KW-0482">Metalloprotease</keyword>
<dbReference type="GO" id="GO:0006508">
    <property type="term" value="P:proteolysis"/>
    <property type="evidence" value="ECO:0007669"/>
    <property type="project" value="UniProtKB-KW"/>
</dbReference>
<gene>
    <name evidence="15" type="ORF">B1C78_05715</name>
</gene>
<feature type="transmembrane region" description="Helical" evidence="13">
    <location>
        <begin position="211"/>
        <end position="231"/>
    </location>
</feature>
<keyword evidence="7" id="KW-0479">Metal-binding</keyword>
<evidence type="ECO:0000256" key="6">
    <source>
        <dbReference type="ARBA" id="ARBA00022692"/>
    </source>
</evidence>
<reference evidence="15 16" key="1">
    <citation type="submission" date="2017-02" db="EMBL/GenBank/DDBJ databases">
        <title>Genomic diversity within the haloalkaliphilic genus Thioalkalivibrio.</title>
        <authorList>
            <person name="Ahn A.-C."/>
            <person name="Meier-Kolthoff J."/>
            <person name="Overmars L."/>
            <person name="Richter M."/>
            <person name="Woyke T."/>
            <person name="Sorokin D.Y."/>
            <person name="Muyzer G."/>
        </authorList>
    </citation>
    <scope>NUCLEOTIDE SEQUENCE [LARGE SCALE GENOMIC DNA]</scope>
    <source>
        <strain evidence="15 16">ALJD</strain>
    </source>
</reference>
<evidence type="ECO:0000256" key="9">
    <source>
        <dbReference type="ARBA" id="ARBA00022833"/>
    </source>
</evidence>
<sequence>METIIQNIAIWAIPVLFAITLHEVAHGWVARLLGDTTAQMLGRLTVNPLKHIDPVGTVLVPLGLLVITMVTPGPPFVFGWAKPVPVNTRNLKNPQRDMAIVAVAGPLSNLVMAFFWALMIKLGLGMLETFSWMAVPLVLMGAAGVFINLLLMVLNLLPVPPLDGGRVVSGLLPPRMSDTYDRLEPYGLFIILGLLFTGLLWTILRPFLGFFIDLIGTVFGLPGNFLAPLFAG</sequence>
<keyword evidence="9" id="KW-0862">Zinc</keyword>
<comment type="cofactor">
    <cofactor evidence="1">
        <name>Zn(2+)</name>
        <dbReference type="ChEBI" id="CHEBI:29105"/>
    </cofactor>
</comment>
<keyword evidence="5 15" id="KW-0645">Protease</keyword>
<evidence type="ECO:0000256" key="2">
    <source>
        <dbReference type="ARBA" id="ARBA00004651"/>
    </source>
</evidence>
<evidence type="ECO:0000259" key="14">
    <source>
        <dbReference type="Pfam" id="PF02163"/>
    </source>
</evidence>
<evidence type="ECO:0000256" key="10">
    <source>
        <dbReference type="ARBA" id="ARBA00022989"/>
    </source>
</evidence>
<dbReference type="Pfam" id="PF02163">
    <property type="entry name" value="Peptidase_M50"/>
    <property type="match status" value="1"/>
</dbReference>
<evidence type="ECO:0000256" key="11">
    <source>
        <dbReference type="ARBA" id="ARBA00023049"/>
    </source>
</evidence>
<dbReference type="CDD" id="cd06158">
    <property type="entry name" value="S2P-M50_like_1"/>
    <property type="match status" value="1"/>
</dbReference>
<dbReference type="STRING" id="108003.B1C78_05715"/>
<evidence type="ECO:0000256" key="8">
    <source>
        <dbReference type="ARBA" id="ARBA00022801"/>
    </source>
</evidence>
<dbReference type="RefSeq" id="WP_077278180.1">
    <property type="nucleotide sequence ID" value="NZ_MVBK01000033.1"/>
</dbReference>
<accession>A0A1V3NLK1</accession>
<feature type="transmembrane region" description="Helical" evidence="13">
    <location>
        <begin position="12"/>
        <end position="34"/>
    </location>
</feature>
<evidence type="ECO:0000256" key="5">
    <source>
        <dbReference type="ARBA" id="ARBA00022670"/>
    </source>
</evidence>
<dbReference type="GO" id="GO:0008237">
    <property type="term" value="F:metallopeptidase activity"/>
    <property type="evidence" value="ECO:0007669"/>
    <property type="project" value="UniProtKB-KW"/>
</dbReference>
<protein>
    <submittedName>
        <fullName evidence="15">Site-2 protease family protein</fullName>
    </submittedName>
</protein>
<dbReference type="OrthoDB" id="9800627at2"/>
<keyword evidence="12 13" id="KW-0472">Membrane</keyword>
<evidence type="ECO:0000256" key="12">
    <source>
        <dbReference type="ARBA" id="ARBA00023136"/>
    </source>
</evidence>
<dbReference type="PANTHER" id="PTHR35864">
    <property type="entry name" value="ZINC METALLOPROTEASE MJ0611-RELATED"/>
    <property type="match status" value="1"/>
</dbReference>
<dbReference type="AlphaFoldDB" id="A0A1V3NLK1"/>
<feature type="domain" description="Peptidase M50" evidence="14">
    <location>
        <begin position="144"/>
        <end position="175"/>
    </location>
</feature>
<organism evidence="15 16">
    <name type="scientific">Thioalkalivibrio denitrificans</name>
    <dbReference type="NCBI Taxonomy" id="108003"/>
    <lineage>
        <taxon>Bacteria</taxon>
        <taxon>Pseudomonadati</taxon>
        <taxon>Pseudomonadota</taxon>
        <taxon>Gammaproteobacteria</taxon>
        <taxon>Chromatiales</taxon>
        <taxon>Ectothiorhodospiraceae</taxon>
        <taxon>Thioalkalivibrio</taxon>
    </lineage>
</organism>
<comment type="similarity">
    <text evidence="3">Belongs to the peptidase M50B family.</text>
</comment>
<feature type="transmembrane region" description="Helical" evidence="13">
    <location>
        <begin position="98"/>
        <end position="118"/>
    </location>
</feature>